<dbReference type="InterPro" id="IPR001342">
    <property type="entry name" value="HDH_cat"/>
</dbReference>
<dbReference type="SUPFAM" id="SSF55347">
    <property type="entry name" value="Glyceraldehyde-3-phosphate dehydrogenase-like, C-terminal domain"/>
    <property type="match status" value="1"/>
</dbReference>
<dbReference type="InterPro" id="IPR011147">
    <property type="entry name" value="Bifunc_Aspkin/hSer_DH"/>
</dbReference>
<dbReference type="Gene3D" id="3.30.360.10">
    <property type="entry name" value="Dihydrodipicolinate Reductase, domain 2"/>
    <property type="match status" value="1"/>
</dbReference>
<name>A0ABW0K031_9GAMM</name>
<dbReference type="InterPro" id="IPR019811">
    <property type="entry name" value="HDH_CS"/>
</dbReference>
<feature type="domain" description="Homoserine dehydrogenase catalytic" evidence="15">
    <location>
        <begin position="183"/>
        <end position="379"/>
    </location>
</feature>
<evidence type="ECO:0000259" key="16">
    <source>
        <dbReference type="Pfam" id="PF03447"/>
    </source>
</evidence>
<evidence type="ECO:0000256" key="12">
    <source>
        <dbReference type="ARBA" id="ARBA00049031"/>
    </source>
</evidence>
<keyword evidence="10 13" id="KW-0486">Methionine biosynthesis</keyword>
<evidence type="ECO:0000256" key="8">
    <source>
        <dbReference type="ARBA" id="ARBA00022857"/>
    </source>
</evidence>
<dbReference type="PANTHER" id="PTHR43070">
    <property type="match status" value="1"/>
</dbReference>
<dbReference type="PANTHER" id="PTHR43070:SF5">
    <property type="entry name" value="HOMOSERINE DEHYDROGENASE"/>
    <property type="match status" value="1"/>
</dbReference>
<dbReference type="PROSITE" id="PS01042">
    <property type="entry name" value="HOMOSER_DHGENASE"/>
    <property type="match status" value="1"/>
</dbReference>
<dbReference type="InterPro" id="IPR022697">
    <property type="entry name" value="HDH_short"/>
</dbReference>
<evidence type="ECO:0000256" key="9">
    <source>
        <dbReference type="ARBA" id="ARBA00023002"/>
    </source>
</evidence>
<dbReference type="Proteomes" id="UP001596018">
    <property type="component" value="Unassembled WGS sequence"/>
</dbReference>
<dbReference type="EMBL" id="JBHSMM010000004">
    <property type="protein sequence ID" value="MFC5441180.1"/>
    <property type="molecule type" value="Genomic_DNA"/>
</dbReference>
<comment type="catalytic activity">
    <reaction evidence="12">
        <text>L-homoserine + NAD(+) = L-aspartate 4-semialdehyde + NADH + H(+)</text>
        <dbReference type="Rhea" id="RHEA:15757"/>
        <dbReference type="ChEBI" id="CHEBI:15378"/>
        <dbReference type="ChEBI" id="CHEBI:57476"/>
        <dbReference type="ChEBI" id="CHEBI:57540"/>
        <dbReference type="ChEBI" id="CHEBI:57945"/>
        <dbReference type="ChEBI" id="CHEBI:537519"/>
        <dbReference type="EC" id="1.1.1.3"/>
    </reaction>
    <physiologicalReaction direction="right-to-left" evidence="12">
        <dbReference type="Rhea" id="RHEA:15759"/>
    </physiologicalReaction>
</comment>
<evidence type="ECO:0000256" key="4">
    <source>
        <dbReference type="ARBA" id="ARBA00006753"/>
    </source>
</evidence>
<sequence>MNTCAPPLVDQLQPLPLTATTPGSTVRRRVLAVGLIGPGRVGSALLAQLRAAQPRLARDAGLDLRLCGVAASKRMWLDCDDPELRVGLGSGAERAQIWRPGNLDEFAAHVTGEDGRHALLIDCSANDAVAERYADWLAAGIHVVTPNKLAGSGPLDRWHAIRAACANGGARFRYEATVCAGLPIVQTLRDLLDTGDELLAIDGMFSGTLAWLCNRHDGNHPFSTLVREAHALGYTEPDPRNDLSGMDVARKLVILAREAGWPLSLDEVDVQSLVPAELAALSPEAFMQRLPELDAPMASQLAAARAGGGVLRHVASLDRHGHASVKLVVLPADHTFAHTRLTDNIVQFTTRRYCDNPLVVQGPGAGPEVTAAGVFTDLLRIAESLGVRA</sequence>
<dbReference type="PIRSF" id="PIRSF036497">
    <property type="entry name" value="HDH_short"/>
    <property type="match status" value="1"/>
</dbReference>
<dbReference type="InterPro" id="IPR005106">
    <property type="entry name" value="Asp/hSer_DH_NAD-bd"/>
</dbReference>
<evidence type="ECO:0000256" key="1">
    <source>
        <dbReference type="ARBA" id="ARBA00001920"/>
    </source>
</evidence>
<keyword evidence="18" id="KW-1185">Reference proteome</keyword>
<keyword evidence="8 13" id="KW-0521">NADP</keyword>
<evidence type="ECO:0000313" key="18">
    <source>
        <dbReference type="Proteomes" id="UP001596018"/>
    </source>
</evidence>
<comment type="similarity">
    <text evidence="4 13 14">Belongs to the homoserine dehydrogenase family.</text>
</comment>
<comment type="catalytic activity">
    <reaction evidence="11">
        <text>L-homoserine + NADP(+) = L-aspartate 4-semialdehyde + NADPH + H(+)</text>
        <dbReference type="Rhea" id="RHEA:15761"/>
        <dbReference type="ChEBI" id="CHEBI:15378"/>
        <dbReference type="ChEBI" id="CHEBI:57476"/>
        <dbReference type="ChEBI" id="CHEBI:57783"/>
        <dbReference type="ChEBI" id="CHEBI:58349"/>
        <dbReference type="ChEBI" id="CHEBI:537519"/>
        <dbReference type="EC" id="1.1.1.3"/>
    </reaction>
    <physiologicalReaction direction="right-to-left" evidence="11">
        <dbReference type="Rhea" id="RHEA:15763"/>
    </physiologicalReaction>
</comment>
<dbReference type="RefSeq" id="WP_377341676.1">
    <property type="nucleotide sequence ID" value="NZ_JALBWS010000010.1"/>
</dbReference>
<evidence type="ECO:0000256" key="13">
    <source>
        <dbReference type="PIRNR" id="PIRNR036497"/>
    </source>
</evidence>
<dbReference type="Gene3D" id="3.40.50.720">
    <property type="entry name" value="NAD(P)-binding Rossmann-like Domain"/>
    <property type="match status" value="1"/>
</dbReference>
<dbReference type="InterPro" id="IPR036291">
    <property type="entry name" value="NAD(P)-bd_dom_sf"/>
</dbReference>
<keyword evidence="6 13" id="KW-0028">Amino-acid biosynthesis</keyword>
<comment type="pathway">
    <text evidence="2">Amino-acid biosynthesis; L-threonine biosynthesis; L-threonine from L-aspartate: step 3/5.</text>
</comment>
<evidence type="ECO:0000259" key="15">
    <source>
        <dbReference type="Pfam" id="PF00742"/>
    </source>
</evidence>
<protein>
    <recommendedName>
        <fullName evidence="5 13">Homoserine dehydrogenase</fullName>
        <shortName evidence="13">HDH</shortName>
        <ecNumber evidence="5 13">1.1.1.3</ecNumber>
    </recommendedName>
</protein>
<feature type="domain" description="Aspartate/homoserine dehydrogenase NAD-binding" evidence="16">
    <location>
        <begin position="37"/>
        <end position="175"/>
    </location>
</feature>
<dbReference type="EC" id="1.1.1.3" evidence="5 13"/>
<keyword evidence="9 13" id="KW-0560">Oxidoreductase</keyword>
<evidence type="ECO:0000256" key="3">
    <source>
        <dbReference type="ARBA" id="ARBA00005062"/>
    </source>
</evidence>
<comment type="pathway">
    <text evidence="3">Amino-acid biosynthesis; L-methionine biosynthesis via de novo pathway; L-homoserine from L-aspartate: step 3/3.</text>
</comment>
<evidence type="ECO:0000256" key="10">
    <source>
        <dbReference type="ARBA" id="ARBA00023167"/>
    </source>
</evidence>
<evidence type="ECO:0000256" key="11">
    <source>
        <dbReference type="ARBA" id="ARBA00048841"/>
    </source>
</evidence>
<evidence type="ECO:0000256" key="6">
    <source>
        <dbReference type="ARBA" id="ARBA00022605"/>
    </source>
</evidence>
<accession>A0ABW0K031</accession>
<gene>
    <name evidence="17" type="ORF">ACFPK0_14225</name>
</gene>
<evidence type="ECO:0000256" key="2">
    <source>
        <dbReference type="ARBA" id="ARBA00005056"/>
    </source>
</evidence>
<reference evidence="18" key="1">
    <citation type="journal article" date="2019" name="Int. J. Syst. Evol. Microbiol.">
        <title>The Global Catalogue of Microorganisms (GCM) 10K type strain sequencing project: providing services to taxonomists for standard genome sequencing and annotation.</title>
        <authorList>
            <consortium name="The Broad Institute Genomics Platform"/>
            <consortium name="The Broad Institute Genome Sequencing Center for Infectious Disease"/>
            <person name="Wu L."/>
            <person name="Ma J."/>
        </authorList>
    </citation>
    <scope>NUCLEOTIDE SEQUENCE [LARGE SCALE GENOMIC DNA]</scope>
    <source>
        <strain evidence="18">KACC 12822</strain>
    </source>
</reference>
<comment type="caution">
    <text evidence="17">The sequence shown here is derived from an EMBL/GenBank/DDBJ whole genome shotgun (WGS) entry which is preliminary data.</text>
</comment>
<keyword evidence="7 13" id="KW-0791">Threonine biosynthesis</keyword>
<dbReference type="SUPFAM" id="SSF51735">
    <property type="entry name" value="NAD(P)-binding Rossmann-fold domains"/>
    <property type="match status" value="1"/>
</dbReference>
<dbReference type="Pfam" id="PF03447">
    <property type="entry name" value="NAD_binding_3"/>
    <property type="match status" value="1"/>
</dbReference>
<evidence type="ECO:0000256" key="5">
    <source>
        <dbReference type="ARBA" id="ARBA00013213"/>
    </source>
</evidence>
<evidence type="ECO:0000313" key="17">
    <source>
        <dbReference type="EMBL" id="MFC5441180.1"/>
    </source>
</evidence>
<evidence type="ECO:0000256" key="14">
    <source>
        <dbReference type="RuleBase" id="RU004171"/>
    </source>
</evidence>
<proteinExistence type="inferred from homology"/>
<evidence type="ECO:0000256" key="7">
    <source>
        <dbReference type="ARBA" id="ARBA00022697"/>
    </source>
</evidence>
<comment type="cofactor">
    <cofactor evidence="1">
        <name>a metal cation</name>
        <dbReference type="ChEBI" id="CHEBI:25213"/>
    </cofactor>
</comment>
<dbReference type="Pfam" id="PF00742">
    <property type="entry name" value="Homoserine_dh"/>
    <property type="match status" value="1"/>
</dbReference>
<organism evidence="17 18">
    <name type="scientific">Rhodanobacter ginsenosidimutans</name>
    <dbReference type="NCBI Taxonomy" id="490571"/>
    <lineage>
        <taxon>Bacteria</taxon>
        <taxon>Pseudomonadati</taxon>
        <taxon>Pseudomonadota</taxon>
        <taxon>Gammaproteobacteria</taxon>
        <taxon>Lysobacterales</taxon>
        <taxon>Rhodanobacteraceae</taxon>
        <taxon>Rhodanobacter</taxon>
    </lineage>
</organism>